<gene>
    <name evidence="3" type="ORF">WG901_08035</name>
</gene>
<accession>A0ABU8RUX5</accession>
<protein>
    <submittedName>
        <fullName evidence="3">ParB N-terminal domain-containing protein</fullName>
    </submittedName>
</protein>
<evidence type="ECO:0000313" key="4">
    <source>
        <dbReference type="Proteomes" id="UP001361239"/>
    </source>
</evidence>
<keyword evidence="4" id="KW-1185">Reference proteome</keyword>
<dbReference type="Gene3D" id="3.90.1530.30">
    <property type="match status" value="1"/>
</dbReference>
<dbReference type="Proteomes" id="UP001361239">
    <property type="component" value="Unassembled WGS sequence"/>
</dbReference>
<dbReference type="InterPro" id="IPR036086">
    <property type="entry name" value="ParB/Sulfiredoxin_sf"/>
</dbReference>
<dbReference type="SUPFAM" id="SSF110849">
    <property type="entry name" value="ParB/Sulfiredoxin"/>
    <property type="match status" value="1"/>
</dbReference>
<comment type="caution">
    <text evidence="3">The sequence shown here is derived from an EMBL/GenBank/DDBJ whole genome shotgun (WGS) entry which is preliminary data.</text>
</comment>
<dbReference type="EMBL" id="JBBHJZ010000001">
    <property type="protein sequence ID" value="MEJ5976579.1"/>
    <property type="molecule type" value="Genomic_DNA"/>
</dbReference>
<name>A0ABU8RUX5_9SPHN</name>
<feature type="domain" description="ParB-like N-terminal" evidence="2">
    <location>
        <begin position="9"/>
        <end position="101"/>
    </location>
</feature>
<dbReference type="InterPro" id="IPR003115">
    <property type="entry name" value="ParB_N"/>
</dbReference>
<dbReference type="PANTHER" id="PTHR33375:SF7">
    <property type="entry name" value="CHROMOSOME 2-PARTITIONING PROTEIN PARB-RELATED"/>
    <property type="match status" value="1"/>
</dbReference>
<dbReference type="Pfam" id="PF02195">
    <property type="entry name" value="ParB_N"/>
    <property type="match status" value="1"/>
</dbReference>
<dbReference type="SMART" id="SM00470">
    <property type="entry name" value="ParB"/>
    <property type="match status" value="1"/>
</dbReference>
<dbReference type="InterPro" id="IPR050336">
    <property type="entry name" value="Chromosome_partition/occlusion"/>
</dbReference>
<proteinExistence type="predicted"/>
<evidence type="ECO:0000313" key="3">
    <source>
        <dbReference type="EMBL" id="MEJ5976579.1"/>
    </source>
</evidence>
<reference evidence="3 4" key="1">
    <citation type="submission" date="2024-03" db="EMBL/GenBank/DDBJ databases">
        <authorList>
            <person name="Jo J.-H."/>
        </authorList>
    </citation>
    <scope>NUCLEOTIDE SEQUENCE [LARGE SCALE GENOMIC DNA]</scope>
    <source>
        <strain evidence="3 4">PS1R-30</strain>
    </source>
</reference>
<evidence type="ECO:0000259" key="2">
    <source>
        <dbReference type="SMART" id="SM00470"/>
    </source>
</evidence>
<dbReference type="Gene3D" id="1.10.10.2830">
    <property type="match status" value="1"/>
</dbReference>
<dbReference type="PANTHER" id="PTHR33375">
    <property type="entry name" value="CHROMOSOME-PARTITIONING PROTEIN PARB-RELATED"/>
    <property type="match status" value="1"/>
</dbReference>
<organism evidence="3 4">
    <name type="scientific">Novosphingobium anseongense</name>
    <dbReference type="NCBI Taxonomy" id="3133436"/>
    <lineage>
        <taxon>Bacteria</taxon>
        <taxon>Pseudomonadati</taxon>
        <taxon>Pseudomonadota</taxon>
        <taxon>Alphaproteobacteria</taxon>
        <taxon>Sphingomonadales</taxon>
        <taxon>Sphingomonadaceae</taxon>
        <taxon>Novosphingobium</taxon>
    </lineage>
</organism>
<dbReference type="RefSeq" id="WP_339586486.1">
    <property type="nucleotide sequence ID" value="NZ_JBBHJZ010000001.1"/>
</dbReference>
<feature type="region of interest" description="Disordered" evidence="1">
    <location>
        <begin position="566"/>
        <end position="591"/>
    </location>
</feature>
<evidence type="ECO:0000256" key="1">
    <source>
        <dbReference type="SAM" id="MobiDB-lite"/>
    </source>
</evidence>
<dbReference type="SUPFAM" id="SSF109709">
    <property type="entry name" value="KorB DNA-binding domain-like"/>
    <property type="match status" value="1"/>
</dbReference>
<sequence length="591" mass="64243">MKLQFIEHGKLFIDKTNMRYGRKAPDVSDIIGTVRKRGVIQPLIVKPANADGAWGIVAGARRWVAHGLAAADGFDHGALACAVLEDGDDAAAIEASLIENVARRDPDEVTQWETFVRLVKEGRDPAEIAETFGMPDLMVKRVLALGNLLPRIRDLYRREEIDRATVRHLTLASKSRQREWLAIHDDADQRTPTGHGLKTWLLGGQSIPARHALFDTTDVTLVADLFGEDAYFADAQDFWTRQEEAIEARRAAYLEAGWREVVVVPRGEYFHAWQHEKAPKRKGGRVFIDVRDNGEVTFHEGYVSQKEARVVAKGETSEPESKPARAEVTANLGSYIDLHRHAATRAVLLGHPGAALRLMVAHAIIGSPLWTVRPEPQATRDNDIARSVAEASGEAVFDHARVKVLRLLAMSEEEPGVTGGSADAFGLVGLFLRLMALGDDDVMAVLAVVMGETLQAGSPAVDAVAAEIGVDMADHWQADDALFAQLRDREVLLAMVADVAGPRVAEANAKEKGKTLKGIISAHLEGADGREKVEGWVPRWMAFPPSAYTSRGGVGSVLANERAQAARAQLPEDLAVTPEPPEAETAPPLAA</sequence>